<evidence type="ECO:0000256" key="6">
    <source>
        <dbReference type="SAM" id="Phobius"/>
    </source>
</evidence>
<evidence type="ECO:0000256" key="2">
    <source>
        <dbReference type="ARBA" id="ARBA00022741"/>
    </source>
</evidence>
<evidence type="ECO:0000259" key="7">
    <source>
        <dbReference type="Pfam" id="PF00005"/>
    </source>
</evidence>
<organism evidence="8 9">
    <name type="scientific">Asbolus verrucosus</name>
    <name type="common">Desert ironclad beetle</name>
    <dbReference type="NCBI Taxonomy" id="1661398"/>
    <lineage>
        <taxon>Eukaryota</taxon>
        <taxon>Metazoa</taxon>
        <taxon>Ecdysozoa</taxon>
        <taxon>Arthropoda</taxon>
        <taxon>Hexapoda</taxon>
        <taxon>Insecta</taxon>
        <taxon>Pterygota</taxon>
        <taxon>Neoptera</taxon>
        <taxon>Endopterygota</taxon>
        <taxon>Coleoptera</taxon>
        <taxon>Polyphaga</taxon>
        <taxon>Cucujiformia</taxon>
        <taxon>Tenebrionidae</taxon>
        <taxon>Pimeliinae</taxon>
        <taxon>Asbolus</taxon>
    </lineage>
</organism>
<dbReference type="AlphaFoldDB" id="A0A482VV84"/>
<dbReference type="GO" id="GO:0042626">
    <property type="term" value="F:ATPase-coupled transmembrane transporter activity"/>
    <property type="evidence" value="ECO:0007669"/>
    <property type="project" value="TreeGrafter"/>
</dbReference>
<dbReference type="SUPFAM" id="SSF90123">
    <property type="entry name" value="ABC transporter transmembrane region"/>
    <property type="match status" value="1"/>
</dbReference>
<keyword evidence="5 6" id="KW-0472">Membrane</keyword>
<dbReference type="PANTHER" id="PTHR24223">
    <property type="entry name" value="ATP-BINDING CASSETTE SUB-FAMILY C"/>
    <property type="match status" value="1"/>
</dbReference>
<dbReference type="PANTHER" id="PTHR24223:SF448">
    <property type="entry name" value="FI20146P1-RELATED"/>
    <property type="match status" value="1"/>
</dbReference>
<keyword evidence="2" id="KW-0547">Nucleotide-binding</keyword>
<evidence type="ECO:0000256" key="5">
    <source>
        <dbReference type="ARBA" id="ARBA00023136"/>
    </source>
</evidence>
<dbReference type="Gene3D" id="1.20.1560.10">
    <property type="entry name" value="ABC transporter type 1, transmembrane domain"/>
    <property type="match status" value="1"/>
</dbReference>
<evidence type="ECO:0000313" key="8">
    <source>
        <dbReference type="EMBL" id="RZC36349.1"/>
    </source>
</evidence>
<evidence type="ECO:0000256" key="4">
    <source>
        <dbReference type="ARBA" id="ARBA00022989"/>
    </source>
</evidence>
<dbReference type="InterPro" id="IPR003439">
    <property type="entry name" value="ABC_transporter-like_ATP-bd"/>
</dbReference>
<dbReference type="InterPro" id="IPR036640">
    <property type="entry name" value="ABC1_TM_sf"/>
</dbReference>
<comment type="caution">
    <text evidence="8">The sequence shown here is derived from an EMBL/GenBank/DDBJ whole genome shotgun (WGS) entry which is preliminary data.</text>
</comment>
<feature type="domain" description="ABC transporter" evidence="7">
    <location>
        <begin position="129"/>
        <end position="228"/>
    </location>
</feature>
<feature type="non-terminal residue" evidence="8">
    <location>
        <position position="1"/>
    </location>
</feature>
<dbReference type="GO" id="GO:0016887">
    <property type="term" value="F:ATP hydrolysis activity"/>
    <property type="evidence" value="ECO:0007669"/>
    <property type="project" value="InterPro"/>
</dbReference>
<keyword evidence="3" id="KW-0067">ATP-binding</keyword>
<dbReference type="GO" id="GO:0005524">
    <property type="term" value="F:ATP binding"/>
    <property type="evidence" value="ECO:0007669"/>
    <property type="project" value="UniProtKB-KW"/>
</dbReference>
<evidence type="ECO:0000256" key="3">
    <source>
        <dbReference type="ARBA" id="ARBA00022840"/>
    </source>
</evidence>
<dbReference type="Gene3D" id="3.40.50.300">
    <property type="entry name" value="P-loop containing nucleotide triphosphate hydrolases"/>
    <property type="match status" value="1"/>
</dbReference>
<reference evidence="8 9" key="1">
    <citation type="submission" date="2017-03" db="EMBL/GenBank/DDBJ databases">
        <title>Genome of the blue death feigning beetle - Asbolus verrucosus.</title>
        <authorList>
            <person name="Rider S.D."/>
        </authorList>
    </citation>
    <scope>NUCLEOTIDE SEQUENCE [LARGE SCALE GENOMIC DNA]</scope>
    <source>
        <strain evidence="8">Butters</strain>
        <tissue evidence="8">Head and leg muscle</tissue>
    </source>
</reference>
<dbReference type="GO" id="GO:0016020">
    <property type="term" value="C:membrane"/>
    <property type="evidence" value="ECO:0007669"/>
    <property type="project" value="InterPro"/>
</dbReference>
<proteinExistence type="predicted"/>
<sequence>FGNNYGYFVIFKKLDVPRSPIFTHMAASLKGLKTIRACKTEKILVSEFDEDQNRNTSANYMIISLQISLAFWTDIISVIYNTAIIFSFFFFKNEIDVTEEMVIESWPTQGEIEFQSVSLKYNENDPCVLNKISFKAKSGEKIGIVSRTGAGKSSIISVLYHMFPYEGKILIDDVDIKSIPLQKLRSSISIIPQEPVLFYGTTRKNLDPFDEYSDLEIWSVLEEVELKPLIVNLPSCLNYEILEGGSNFNVGQLNSCV</sequence>
<gene>
    <name evidence="8" type="ORF">BDFB_009335</name>
</gene>
<keyword evidence="1 6" id="KW-0812">Transmembrane</keyword>
<dbReference type="InterPro" id="IPR050173">
    <property type="entry name" value="ABC_transporter_C-like"/>
</dbReference>
<accession>A0A482VV84</accession>
<dbReference type="InterPro" id="IPR027417">
    <property type="entry name" value="P-loop_NTPase"/>
</dbReference>
<feature type="transmembrane region" description="Helical" evidence="6">
    <location>
        <begin position="69"/>
        <end position="91"/>
    </location>
</feature>
<dbReference type="Pfam" id="PF00005">
    <property type="entry name" value="ABC_tran"/>
    <property type="match status" value="1"/>
</dbReference>
<evidence type="ECO:0000313" key="9">
    <source>
        <dbReference type="Proteomes" id="UP000292052"/>
    </source>
</evidence>
<keyword evidence="9" id="KW-1185">Reference proteome</keyword>
<dbReference type="EMBL" id="QDEB01062962">
    <property type="protein sequence ID" value="RZC36349.1"/>
    <property type="molecule type" value="Genomic_DNA"/>
</dbReference>
<keyword evidence="4 6" id="KW-1133">Transmembrane helix</keyword>
<name>A0A482VV84_ASBVE</name>
<protein>
    <submittedName>
        <fullName evidence="8">ABC tran domain containing protein</fullName>
    </submittedName>
</protein>
<dbReference type="FunFam" id="3.40.50.300:FF:003838">
    <property type="entry name" value="ATP-dependent bile acid permease, putative"/>
    <property type="match status" value="1"/>
</dbReference>
<evidence type="ECO:0000256" key="1">
    <source>
        <dbReference type="ARBA" id="ARBA00022692"/>
    </source>
</evidence>
<dbReference type="Proteomes" id="UP000292052">
    <property type="component" value="Unassembled WGS sequence"/>
</dbReference>
<dbReference type="OrthoDB" id="6500128at2759"/>
<dbReference type="SUPFAM" id="SSF52540">
    <property type="entry name" value="P-loop containing nucleoside triphosphate hydrolases"/>
    <property type="match status" value="1"/>
</dbReference>
<dbReference type="STRING" id="1661398.A0A482VV84"/>